<organism evidence="1 2">
    <name type="scientific">Biomphalaria pfeifferi</name>
    <name type="common">Bloodfluke planorb</name>
    <name type="synonym">Freshwater snail</name>
    <dbReference type="NCBI Taxonomy" id="112525"/>
    <lineage>
        <taxon>Eukaryota</taxon>
        <taxon>Metazoa</taxon>
        <taxon>Spiralia</taxon>
        <taxon>Lophotrochozoa</taxon>
        <taxon>Mollusca</taxon>
        <taxon>Gastropoda</taxon>
        <taxon>Heterobranchia</taxon>
        <taxon>Euthyneura</taxon>
        <taxon>Panpulmonata</taxon>
        <taxon>Hygrophila</taxon>
        <taxon>Lymnaeoidea</taxon>
        <taxon>Planorbidae</taxon>
        <taxon>Biomphalaria</taxon>
    </lineage>
</organism>
<keyword evidence="2" id="KW-1185">Reference proteome</keyword>
<dbReference type="AlphaFoldDB" id="A0AAD8FMB1"/>
<dbReference type="Proteomes" id="UP001233172">
    <property type="component" value="Unassembled WGS sequence"/>
</dbReference>
<name>A0AAD8FMB1_BIOPF</name>
<gene>
    <name evidence="1" type="ORF">Bpfe_001350</name>
</gene>
<proteinExistence type="predicted"/>
<reference evidence="1" key="1">
    <citation type="journal article" date="2023" name="PLoS Negl. Trop. Dis.">
        <title>A genome sequence for Biomphalaria pfeifferi, the major vector snail for the human-infecting parasite Schistosoma mansoni.</title>
        <authorList>
            <person name="Bu L."/>
            <person name="Lu L."/>
            <person name="Laidemitt M.R."/>
            <person name="Zhang S.M."/>
            <person name="Mutuku M."/>
            <person name="Mkoji G."/>
            <person name="Steinauer M."/>
            <person name="Loker E.S."/>
        </authorList>
    </citation>
    <scope>NUCLEOTIDE SEQUENCE</scope>
    <source>
        <strain evidence="1">KasaAsao</strain>
    </source>
</reference>
<reference evidence="1" key="2">
    <citation type="submission" date="2023-04" db="EMBL/GenBank/DDBJ databases">
        <authorList>
            <person name="Bu L."/>
            <person name="Lu L."/>
            <person name="Laidemitt M.R."/>
            <person name="Zhang S.M."/>
            <person name="Mutuku M."/>
            <person name="Mkoji G."/>
            <person name="Steinauer M."/>
            <person name="Loker E.S."/>
        </authorList>
    </citation>
    <scope>NUCLEOTIDE SEQUENCE</scope>
    <source>
        <strain evidence="1">KasaAsao</strain>
        <tissue evidence="1">Whole Snail</tissue>
    </source>
</reference>
<feature type="non-terminal residue" evidence="1">
    <location>
        <position position="1"/>
    </location>
</feature>
<sequence>MVPICLCGHFEDGVSRRTFPRYLWSVSLIPNTKSNFFNRDFIKISRGGHLCYYFVIVDVPKKSQ</sequence>
<evidence type="ECO:0000313" key="1">
    <source>
        <dbReference type="EMBL" id="KAK0069168.1"/>
    </source>
</evidence>
<accession>A0AAD8FMB1</accession>
<evidence type="ECO:0000313" key="2">
    <source>
        <dbReference type="Proteomes" id="UP001233172"/>
    </source>
</evidence>
<dbReference type="EMBL" id="JASAOG010000003">
    <property type="protein sequence ID" value="KAK0069168.1"/>
    <property type="molecule type" value="Genomic_DNA"/>
</dbReference>
<protein>
    <submittedName>
        <fullName evidence="1">Uncharacterized protein</fullName>
    </submittedName>
</protein>
<comment type="caution">
    <text evidence="1">The sequence shown here is derived from an EMBL/GenBank/DDBJ whole genome shotgun (WGS) entry which is preliminary data.</text>
</comment>